<dbReference type="Gene3D" id="1.10.1020.10">
    <property type="entry name" value="Adenine-specific Methyltransferase, Domain 2"/>
    <property type="match status" value="1"/>
</dbReference>
<feature type="binding site" evidence="7">
    <location>
        <position position="198"/>
    </location>
    <ligand>
        <name>S-adenosyl-L-methionine</name>
        <dbReference type="ChEBI" id="CHEBI:59789"/>
    </ligand>
</feature>
<dbReference type="GO" id="GO:0006298">
    <property type="term" value="P:mismatch repair"/>
    <property type="evidence" value="ECO:0007669"/>
    <property type="project" value="TreeGrafter"/>
</dbReference>
<feature type="binding site" evidence="7">
    <location>
        <position position="19"/>
    </location>
    <ligand>
        <name>S-adenosyl-L-methionine</name>
        <dbReference type="ChEBI" id="CHEBI:59789"/>
    </ligand>
</feature>
<evidence type="ECO:0000256" key="3">
    <source>
        <dbReference type="ARBA" id="ARBA00022603"/>
    </source>
</evidence>
<dbReference type="GO" id="GO:0043565">
    <property type="term" value="F:sequence-specific DNA binding"/>
    <property type="evidence" value="ECO:0007669"/>
    <property type="project" value="TreeGrafter"/>
</dbReference>
<dbReference type="RefSeq" id="WP_178733996.1">
    <property type="nucleotide sequence ID" value="NZ_JABUOH010000021.1"/>
</dbReference>
<dbReference type="GO" id="GO:0009307">
    <property type="term" value="P:DNA restriction-modification system"/>
    <property type="evidence" value="ECO:0007669"/>
    <property type="project" value="InterPro"/>
</dbReference>
<dbReference type="GO" id="GO:1904047">
    <property type="term" value="F:S-adenosyl-L-methionine binding"/>
    <property type="evidence" value="ECO:0007669"/>
    <property type="project" value="TreeGrafter"/>
</dbReference>
<dbReference type="PIRSF" id="PIRSF000398">
    <property type="entry name" value="M_m6A_EcoRV"/>
    <property type="match status" value="1"/>
</dbReference>
<evidence type="ECO:0000313" key="9">
    <source>
        <dbReference type="Proteomes" id="UP000568109"/>
    </source>
</evidence>
<gene>
    <name evidence="8" type="ORF">HR065_00650</name>
</gene>
<comment type="similarity">
    <text evidence="1">Belongs to the N(4)/N(6)-methyltransferase family.</text>
</comment>
<dbReference type="InterPro" id="IPR012327">
    <property type="entry name" value="MeTrfase_D12"/>
</dbReference>
<dbReference type="Proteomes" id="UP000568109">
    <property type="component" value="Unassembled WGS sequence"/>
</dbReference>
<dbReference type="SUPFAM" id="SSF53335">
    <property type="entry name" value="S-adenosyl-L-methionine-dependent methyltransferases"/>
    <property type="match status" value="1"/>
</dbReference>
<dbReference type="AlphaFoldDB" id="A0A851HBZ2"/>
<name>A0A851HBZ2_9MOLU</name>
<dbReference type="InterPro" id="IPR023095">
    <property type="entry name" value="Ade_MeTrfase_dom_2"/>
</dbReference>
<comment type="caution">
    <text evidence="8">The sequence shown here is derived from an EMBL/GenBank/DDBJ whole genome shotgun (WGS) entry which is preliminary data.</text>
</comment>
<dbReference type="Gene3D" id="3.40.50.150">
    <property type="entry name" value="Vaccinia Virus protein VP39"/>
    <property type="match status" value="1"/>
</dbReference>
<feature type="binding site" evidence="7">
    <location>
        <position position="15"/>
    </location>
    <ligand>
        <name>S-adenosyl-L-methionine</name>
        <dbReference type="ChEBI" id="CHEBI:59789"/>
    </ligand>
</feature>
<evidence type="ECO:0000313" key="8">
    <source>
        <dbReference type="EMBL" id="NWN45595.1"/>
    </source>
</evidence>
<feature type="binding site" evidence="7">
    <location>
        <position position="60"/>
    </location>
    <ligand>
        <name>S-adenosyl-L-methionine</name>
        <dbReference type="ChEBI" id="CHEBI:59789"/>
    </ligand>
</feature>
<dbReference type="InterPro" id="IPR029063">
    <property type="entry name" value="SAM-dependent_MTases_sf"/>
</dbReference>
<comment type="catalytic activity">
    <reaction evidence="6">
        <text>a 2'-deoxyadenosine in DNA + S-adenosyl-L-methionine = an N(6)-methyl-2'-deoxyadenosine in DNA + S-adenosyl-L-homocysteine + H(+)</text>
        <dbReference type="Rhea" id="RHEA:15197"/>
        <dbReference type="Rhea" id="RHEA-COMP:12418"/>
        <dbReference type="Rhea" id="RHEA-COMP:12419"/>
        <dbReference type="ChEBI" id="CHEBI:15378"/>
        <dbReference type="ChEBI" id="CHEBI:57856"/>
        <dbReference type="ChEBI" id="CHEBI:59789"/>
        <dbReference type="ChEBI" id="CHEBI:90615"/>
        <dbReference type="ChEBI" id="CHEBI:90616"/>
        <dbReference type="EC" id="2.1.1.72"/>
    </reaction>
</comment>
<evidence type="ECO:0000256" key="2">
    <source>
        <dbReference type="ARBA" id="ARBA00011900"/>
    </source>
</evidence>
<keyword evidence="4" id="KW-0808">Transferase</keyword>
<dbReference type="GO" id="GO:0032259">
    <property type="term" value="P:methylation"/>
    <property type="evidence" value="ECO:0007669"/>
    <property type="project" value="UniProtKB-KW"/>
</dbReference>
<dbReference type="EMBL" id="JABUOH010000021">
    <property type="protein sequence ID" value="NWN45595.1"/>
    <property type="molecule type" value="Genomic_DNA"/>
</dbReference>
<reference evidence="8 9" key="1">
    <citation type="submission" date="2020-06" db="EMBL/GenBank/DDBJ databases">
        <title>Draft genome sequence of Candidatus Phytoplasma pruni (X-disease group, subgroup 16SrIII-B) strain ChTDIII from Argentina.</title>
        <authorList>
            <person name="Fernandez F.D."/>
            <person name="Zuebert C."/>
            <person name="Huettel B."/>
            <person name="Kube M."/>
            <person name="Conci L.R."/>
        </authorList>
    </citation>
    <scope>NUCLEOTIDE SEQUENCE [LARGE SCALE GENOMIC DNA]</scope>
    <source>
        <strain evidence="8 9">ChTDIII</strain>
    </source>
</reference>
<evidence type="ECO:0000256" key="4">
    <source>
        <dbReference type="ARBA" id="ARBA00022679"/>
    </source>
</evidence>
<evidence type="ECO:0000256" key="6">
    <source>
        <dbReference type="ARBA" id="ARBA00047942"/>
    </source>
</evidence>
<keyword evidence="5" id="KW-0949">S-adenosyl-L-methionine</keyword>
<evidence type="ECO:0000256" key="7">
    <source>
        <dbReference type="PIRSR" id="PIRSR000398-1"/>
    </source>
</evidence>
<organism evidence="8 9">
    <name type="scientific">Candidatus Phytoplasma pruni</name>
    <dbReference type="NCBI Taxonomy" id="479893"/>
    <lineage>
        <taxon>Bacteria</taxon>
        <taxon>Bacillati</taxon>
        <taxon>Mycoplasmatota</taxon>
        <taxon>Mollicutes</taxon>
        <taxon>Acholeplasmatales</taxon>
        <taxon>Acholeplasmataceae</taxon>
        <taxon>Candidatus Phytoplasma</taxon>
        <taxon>16SrIII (X-disease group)</taxon>
    </lineage>
</organism>
<dbReference type="EC" id="2.1.1.72" evidence="2"/>
<dbReference type="PRINTS" id="PR00505">
    <property type="entry name" value="D12N6MTFRASE"/>
</dbReference>
<evidence type="ECO:0000256" key="5">
    <source>
        <dbReference type="ARBA" id="ARBA00022691"/>
    </source>
</evidence>
<proteinExistence type="inferred from homology"/>
<accession>A0A851HBZ2</accession>
<dbReference type="Pfam" id="PF02086">
    <property type="entry name" value="MethyltransfD12"/>
    <property type="match status" value="1"/>
</dbReference>
<dbReference type="NCBIfam" id="TIGR00571">
    <property type="entry name" value="dam"/>
    <property type="match status" value="1"/>
</dbReference>
<keyword evidence="3 8" id="KW-0489">Methyltransferase</keyword>
<dbReference type="PANTHER" id="PTHR30481">
    <property type="entry name" value="DNA ADENINE METHYLASE"/>
    <property type="match status" value="1"/>
</dbReference>
<dbReference type="InterPro" id="IPR012263">
    <property type="entry name" value="M_m6A_EcoRV"/>
</dbReference>
<keyword evidence="9" id="KW-1185">Reference proteome</keyword>
<protein>
    <recommendedName>
        <fullName evidence="2">site-specific DNA-methyltransferase (adenine-specific)</fullName>
        <ecNumber evidence="2">2.1.1.72</ecNumber>
    </recommendedName>
</protein>
<dbReference type="GO" id="GO:0009007">
    <property type="term" value="F:site-specific DNA-methyltransferase (adenine-specific) activity"/>
    <property type="evidence" value="ECO:0007669"/>
    <property type="project" value="UniProtKB-EC"/>
</dbReference>
<evidence type="ECO:0000256" key="1">
    <source>
        <dbReference type="ARBA" id="ARBA00006594"/>
    </source>
</evidence>
<sequence>MSRQKLPDYHSPFGWIGSKRKMIPILQQFIPPHFNTYYEPFLGGGALYFALSPQKAILSDIDSNLINKWRHFQDDPLDFIHQVDQYEKYLFQYPGRANIPLQQTRFNQMLTEYNESTTKNGALFFVLVKYTFRGIFRYRKKDGRLLASYGFKANSFTPLTRSKYLPLAKQLQAKGQIFNADFETTINHAQAGDFVFVDPPYDSFGTNPKKQRIDNTSWFNQPFNQAEQTRLAQTLIRAHQRGVKFLHTNYPTPHIKHLYRQFNQTLIRGTTQNKTTKRQHEEIIITNY</sequence>